<dbReference type="InterPro" id="IPR003593">
    <property type="entry name" value="AAA+_ATPase"/>
</dbReference>
<evidence type="ECO:0000256" key="2">
    <source>
        <dbReference type="ARBA" id="ARBA00022763"/>
    </source>
</evidence>
<keyword evidence="1" id="KW-0547">Nucleotide-binding</keyword>
<dbReference type="GO" id="GO:0003677">
    <property type="term" value="F:DNA binding"/>
    <property type="evidence" value="ECO:0007669"/>
    <property type="project" value="UniProtKB-KW"/>
</dbReference>
<sequence length="1499" mass="168764">MTPELPDFHPLVTQWFEQLGRPTDIQTKAWPPIAAGHHCLISAPTGSGKTLTAFLWALNRFITGDLDSGHTRILYVSPLKALNNDIRNNLSRPLQELSRRFSAAGLAFPSIRVQTRSGDTEPGERRQMIRRPPEILITTPESLNLLLSSKSGLSLLGNLDTVIVDEVHAVIDNKRGAYLFSAVERLVALSGEFQRIALSATVKPLEEIAGYVAGYRLDTDAADYATRPRYQRRAISIVESTLEKRYRVAIRYPAAIAERPAEKQLWEALAEELLDRVRANRSTLIFVNNRALCEKLTHKINHAAGETLAYAHHGSLSRAIRQAVEQKLKAGELAAIVATASLEMGIDIGTLDEVLLIETAGSMAAAIQRIGRAGHQVGEVSRGVIYPTHAQDFLEAVVLARAVQDRDIEPTRPITCPLDVLAQVIISMTGTATWDIDQLYAHLRAGSVYHPLTREQFDLVITMLAGRYADHRIRELQAKVSIDRLDNTIQARKGALLSLYLSGGVIPNRGYFQLRHAEGSARIGELDEEFVWEAKIGQTFTLGTQYWRIEKITHNDVFVRPGKPGPTPPPFWKAESISRNFYFSERIASFLETANRELQDGTLRERLLEEFTLSPAAATAVTDYLLRQRRHTGCDLPHRHHLLIESVSSLLGYGEANQVVIHTGWGAAVNRPWAMAMEAAWRNQYGEQLEIYTSNESLVLQLPHAVAVESLLTLVTVDRLEQLLRQRLEGSGFFGARFRECAGRALLISKGRFNQRQPLWISRLRSQKLLDTVLKYPDFPILLETWRDCLQDEFDLEHLRQLLLELDSGEIRWSVTRAKTPSPMARNIAWEQVNQYMYMDDSAKADKVSNLRNDLLQDLIFNPTLRPRVGAELCADFQQRRQRLAAGYAPDTDIDLLDWVKERVAIPLPEWQQLLTRIAADHSDGITQTLLGAVEPKLARLQGASAASAVVVARERVPALLRGLYHRDNNYQVLALDRDTAIDTTTLPEVTSGPQDADELASVMMTNWLQFYGPLDAETIGAKLGLENGPLSVILSDLATAGVLVAGELVEDSETVHFCDSDNFEILLHLAKRAARPSFKPLPLQALPLFLARWQHLGGPIDAAATQIDATDSLFQVLQRQACYFAPAALWETELLPARLPDYDPNRLDHILREADLHWLGQPREHLGFCFDSDLDLLQDGDVPADTELERVFPDVLSRHELQHLQQKTDLPGSRLVPKLWQWVWAGRVANDGFAAVRKGIDARFRYPDAEQFAGRSKSAGGRRSLKRGAFSQWRQSSPFVGNWYRLDYPAADADLITVQERNKDRVRILLERYGIVFRELLLHEHPLFQWRAVFRSLRLMELSREVVSGYFFEGIPGPQFVSHAALRALQRQLPADAVYWINAKDPVSFCGSALRGLREQLPKRLDSNHLVYRGTELVLVSQRNGRQLTFKVAPDDPQLPQYLVALRHLLFRASRPLKHIQIDTINDEPARNSAYLDSLAIGFDLVRDYKAVTLYKKV</sequence>
<dbReference type="Pfam" id="PF23234">
    <property type="entry name" value="WHD_4th_Lhr"/>
    <property type="match status" value="1"/>
</dbReference>
<gene>
    <name evidence="11" type="ORF">FKG94_21855</name>
</gene>
<dbReference type="SMART" id="SM00490">
    <property type="entry name" value="HELICc"/>
    <property type="match status" value="1"/>
</dbReference>
<accession>A0A545SYX1</accession>
<dbReference type="InterPro" id="IPR027417">
    <property type="entry name" value="P-loop_NTPase"/>
</dbReference>
<dbReference type="Gene3D" id="3.40.50.300">
    <property type="entry name" value="P-loop containing nucleotide triphosphate hydrolases"/>
    <property type="match status" value="2"/>
</dbReference>
<dbReference type="InterPro" id="IPR011545">
    <property type="entry name" value="DEAD/DEAH_box_helicase_dom"/>
</dbReference>
<dbReference type="InterPro" id="IPR055367">
    <property type="entry name" value="WH4_Lhr"/>
</dbReference>
<evidence type="ECO:0000259" key="10">
    <source>
        <dbReference type="PROSITE" id="PS51194"/>
    </source>
</evidence>
<keyword evidence="4 11" id="KW-0347">Helicase</keyword>
<feature type="domain" description="Helicase C-terminal" evidence="10">
    <location>
        <begin position="269"/>
        <end position="422"/>
    </location>
</feature>
<dbReference type="InterPro" id="IPR014001">
    <property type="entry name" value="Helicase_ATP-bd"/>
</dbReference>
<keyword evidence="7" id="KW-0234">DNA repair</keyword>
<dbReference type="GO" id="GO:0005524">
    <property type="term" value="F:ATP binding"/>
    <property type="evidence" value="ECO:0007669"/>
    <property type="project" value="UniProtKB-KW"/>
</dbReference>
<dbReference type="Pfam" id="PF00271">
    <property type="entry name" value="Helicase_C"/>
    <property type="match status" value="1"/>
</dbReference>
<dbReference type="InterPro" id="IPR013701">
    <property type="entry name" value="Lhr-like_DEAD/DEAH_assoc"/>
</dbReference>
<organism evidence="11 12">
    <name type="scientific">Exilibacterium tricleocarpae</name>
    <dbReference type="NCBI Taxonomy" id="2591008"/>
    <lineage>
        <taxon>Bacteria</taxon>
        <taxon>Pseudomonadati</taxon>
        <taxon>Pseudomonadota</taxon>
        <taxon>Gammaproteobacteria</taxon>
        <taxon>Cellvibrionales</taxon>
        <taxon>Cellvibrionaceae</taxon>
        <taxon>Exilibacterium</taxon>
    </lineage>
</organism>
<evidence type="ECO:0000256" key="8">
    <source>
        <dbReference type="ARBA" id="ARBA00023235"/>
    </source>
</evidence>
<feature type="domain" description="Helicase ATP-binding" evidence="9">
    <location>
        <begin position="30"/>
        <end position="220"/>
    </location>
</feature>
<dbReference type="InterPro" id="IPR052511">
    <property type="entry name" value="ATP-dep_Helicase"/>
</dbReference>
<reference evidence="11 12" key="1">
    <citation type="submission" date="2019-06" db="EMBL/GenBank/DDBJ databases">
        <title>Whole genome sequence for Cellvibrionaceae sp. R142.</title>
        <authorList>
            <person name="Wang G."/>
        </authorList>
    </citation>
    <scope>NUCLEOTIDE SEQUENCE [LARGE SCALE GENOMIC DNA]</scope>
    <source>
        <strain evidence="11 12">R142</strain>
    </source>
</reference>
<keyword evidence="3" id="KW-0378">Hydrolase</keyword>
<keyword evidence="8" id="KW-0413">Isomerase</keyword>
<dbReference type="PROSITE" id="PS51194">
    <property type="entry name" value="HELICASE_CTER"/>
    <property type="match status" value="1"/>
</dbReference>
<evidence type="ECO:0000256" key="7">
    <source>
        <dbReference type="ARBA" id="ARBA00023204"/>
    </source>
</evidence>
<name>A0A545SYX1_9GAMM</name>
<dbReference type="GO" id="GO:0004386">
    <property type="term" value="F:helicase activity"/>
    <property type="evidence" value="ECO:0007669"/>
    <property type="project" value="UniProtKB-KW"/>
</dbReference>
<protein>
    <submittedName>
        <fullName evidence="11">DEAD/DEAH box helicase</fullName>
    </submittedName>
</protein>
<dbReference type="SMART" id="SM00382">
    <property type="entry name" value="AAA"/>
    <property type="match status" value="1"/>
</dbReference>
<evidence type="ECO:0000259" key="9">
    <source>
        <dbReference type="PROSITE" id="PS51192"/>
    </source>
</evidence>
<keyword evidence="6" id="KW-0238">DNA-binding</keyword>
<keyword evidence="12" id="KW-1185">Reference proteome</keyword>
<dbReference type="OrthoDB" id="9815222at2"/>
<dbReference type="GO" id="GO:0016887">
    <property type="term" value="F:ATP hydrolysis activity"/>
    <property type="evidence" value="ECO:0007669"/>
    <property type="project" value="TreeGrafter"/>
</dbReference>
<comment type="caution">
    <text evidence="11">The sequence shown here is derived from an EMBL/GenBank/DDBJ whole genome shotgun (WGS) entry which is preliminary data.</text>
</comment>
<dbReference type="PROSITE" id="PS51192">
    <property type="entry name" value="HELICASE_ATP_BIND_1"/>
    <property type="match status" value="1"/>
</dbReference>
<keyword evidence="5" id="KW-0067">ATP-binding</keyword>
<dbReference type="InterPro" id="IPR001650">
    <property type="entry name" value="Helicase_C-like"/>
</dbReference>
<dbReference type="Pfam" id="PF23235">
    <property type="entry name" value="WHD_3rd_Lhr"/>
    <property type="match status" value="1"/>
</dbReference>
<dbReference type="Proteomes" id="UP000319732">
    <property type="component" value="Unassembled WGS sequence"/>
</dbReference>
<dbReference type="Pfam" id="PF00270">
    <property type="entry name" value="DEAD"/>
    <property type="match status" value="1"/>
</dbReference>
<dbReference type="Pfam" id="PF19306">
    <property type="entry name" value="WHD_Lhr"/>
    <property type="match status" value="1"/>
</dbReference>
<dbReference type="InterPro" id="IPR045628">
    <property type="entry name" value="Lhr_WH_dom"/>
</dbReference>
<proteinExistence type="predicted"/>
<evidence type="ECO:0000256" key="4">
    <source>
        <dbReference type="ARBA" id="ARBA00022806"/>
    </source>
</evidence>
<evidence type="ECO:0000256" key="6">
    <source>
        <dbReference type="ARBA" id="ARBA00023125"/>
    </source>
</evidence>
<keyword evidence="2" id="KW-0227">DNA damage</keyword>
<dbReference type="Pfam" id="PF08494">
    <property type="entry name" value="DEAD_assoc"/>
    <property type="match status" value="1"/>
</dbReference>
<evidence type="ECO:0000256" key="3">
    <source>
        <dbReference type="ARBA" id="ARBA00022801"/>
    </source>
</evidence>
<evidence type="ECO:0000313" key="11">
    <source>
        <dbReference type="EMBL" id="TQV70168.1"/>
    </source>
</evidence>
<evidence type="ECO:0000256" key="5">
    <source>
        <dbReference type="ARBA" id="ARBA00022840"/>
    </source>
</evidence>
<evidence type="ECO:0000313" key="12">
    <source>
        <dbReference type="Proteomes" id="UP000319732"/>
    </source>
</evidence>
<dbReference type="PANTHER" id="PTHR47962:SF5">
    <property type="entry name" value="ATP-DEPENDENT HELICASE LHR-RELATED"/>
    <property type="match status" value="1"/>
</dbReference>
<dbReference type="EMBL" id="VHSG01000025">
    <property type="protein sequence ID" value="TQV70168.1"/>
    <property type="molecule type" value="Genomic_DNA"/>
</dbReference>
<evidence type="ECO:0000256" key="1">
    <source>
        <dbReference type="ARBA" id="ARBA00022741"/>
    </source>
</evidence>
<dbReference type="RefSeq" id="WP_142929072.1">
    <property type="nucleotide sequence ID" value="NZ_ML660103.1"/>
</dbReference>
<dbReference type="InterPro" id="IPR055368">
    <property type="entry name" value="WH3_Lhr"/>
</dbReference>
<dbReference type="PANTHER" id="PTHR47962">
    <property type="entry name" value="ATP-DEPENDENT HELICASE LHR-RELATED-RELATED"/>
    <property type="match status" value="1"/>
</dbReference>
<dbReference type="SMART" id="SM00487">
    <property type="entry name" value="DEXDc"/>
    <property type="match status" value="1"/>
</dbReference>
<dbReference type="SUPFAM" id="SSF52540">
    <property type="entry name" value="P-loop containing nucleoside triphosphate hydrolases"/>
    <property type="match status" value="1"/>
</dbReference>
<dbReference type="GO" id="GO:0006281">
    <property type="term" value="P:DNA repair"/>
    <property type="evidence" value="ECO:0007669"/>
    <property type="project" value="UniProtKB-KW"/>
</dbReference>